<dbReference type="OrthoDB" id="199913at2759"/>
<accession>A0A9N9XJA1</accession>
<feature type="chain" id="PRO_5040438810" description="Lipase domain-containing protein" evidence="5">
    <location>
        <begin position="23"/>
        <end position="401"/>
    </location>
</feature>
<feature type="domain" description="Lipase" evidence="6">
    <location>
        <begin position="118"/>
        <end position="351"/>
    </location>
</feature>
<dbReference type="EMBL" id="OU900094">
    <property type="protein sequence ID" value="CAG9853866.1"/>
    <property type="molecule type" value="Genomic_DNA"/>
</dbReference>
<dbReference type="GO" id="GO:0017171">
    <property type="term" value="F:serine hydrolase activity"/>
    <property type="evidence" value="ECO:0007669"/>
    <property type="project" value="TreeGrafter"/>
</dbReference>
<dbReference type="GO" id="GO:0016042">
    <property type="term" value="P:lipid catabolic process"/>
    <property type="evidence" value="ECO:0007669"/>
    <property type="project" value="TreeGrafter"/>
</dbReference>
<dbReference type="InterPro" id="IPR000734">
    <property type="entry name" value="TAG_lipase"/>
</dbReference>
<evidence type="ECO:0000256" key="1">
    <source>
        <dbReference type="ARBA" id="ARBA00004613"/>
    </source>
</evidence>
<sequence>MAKLSLVLTLFVVVCCFGSSTSKDILKDLRHTLSLKHQQHLLKKFPGIGTDFGFIVDPIVGTIKRMTFKCDESNKERCDNFLKNELALLAKTGEKHKLGATKGEVPQNFPFDSNEIFLTLHTKNNQNGINLKDFDFAKYNVNVSTKLITHGFLSSGASETCVDIKNNYLKNNDINVIIVDWGKIANNALYPIPATRTGEVADYVSQFLAFLVNEVGVKEDDIHFIGHSLGAQTAGFVGRRLAVNYGIHLGRISGLDPAGPMFTSIHINKDDAKFVDIIHTDRGVFGSPLNLGHVDFYPNGGESPQPGCETVNIMSEDICSHGKSWEYYAETVLKPYKYLASCSGNKNYPMGADAPSTARGKCSIDTDPDNVDVSVFSKLIDKLDDAIEIPHDIIGGIFSGF</sequence>
<evidence type="ECO:0000256" key="4">
    <source>
        <dbReference type="RuleBase" id="RU004262"/>
    </source>
</evidence>
<dbReference type="AlphaFoldDB" id="A0A9N9XJA1"/>
<dbReference type="Proteomes" id="UP001153712">
    <property type="component" value="Chromosome 1"/>
</dbReference>
<evidence type="ECO:0000313" key="8">
    <source>
        <dbReference type="Proteomes" id="UP001153712"/>
    </source>
</evidence>
<name>A0A9N9XJA1_PHYSR</name>
<comment type="subcellular location">
    <subcellularLocation>
        <location evidence="1">Secreted</location>
    </subcellularLocation>
</comment>
<protein>
    <recommendedName>
        <fullName evidence="6">Lipase domain-containing protein</fullName>
    </recommendedName>
</protein>
<dbReference type="GO" id="GO:0016298">
    <property type="term" value="F:lipase activity"/>
    <property type="evidence" value="ECO:0007669"/>
    <property type="project" value="InterPro"/>
</dbReference>
<evidence type="ECO:0000256" key="2">
    <source>
        <dbReference type="ARBA" id="ARBA00010701"/>
    </source>
</evidence>
<dbReference type="InterPro" id="IPR029058">
    <property type="entry name" value="AB_hydrolase_fold"/>
</dbReference>
<feature type="signal peptide" evidence="5">
    <location>
        <begin position="1"/>
        <end position="22"/>
    </location>
</feature>
<evidence type="ECO:0000313" key="7">
    <source>
        <dbReference type="EMBL" id="CAG9853866.1"/>
    </source>
</evidence>
<gene>
    <name evidence="7" type="ORF">PHYEVI_LOCUS333</name>
</gene>
<dbReference type="PANTHER" id="PTHR11610:SF173">
    <property type="entry name" value="LIPASE DOMAIN-CONTAINING PROTEIN-RELATED"/>
    <property type="match status" value="1"/>
</dbReference>
<evidence type="ECO:0000256" key="3">
    <source>
        <dbReference type="ARBA" id="ARBA00022525"/>
    </source>
</evidence>
<comment type="similarity">
    <text evidence="2 4">Belongs to the AB hydrolase superfamily. Lipase family.</text>
</comment>
<keyword evidence="3" id="KW-0964">Secreted</keyword>
<dbReference type="Pfam" id="PF00151">
    <property type="entry name" value="Lipase"/>
    <property type="match status" value="1"/>
</dbReference>
<dbReference type="SUPFAM" id="SSF53474">
    <property type="entry name" value="alpha/beta-Hydrolases"/>
    <property type="match status" value="1"/>
</dbReference>
<dbReference type="InterPro" id="IPR013818">
    <property type="entry name" value="Lipase"/>
</dbReference>
<reference evidence="7" key="1">
    <citation type="submission" date="2022-01" db="EMBL/GenBank/DDBJ databases">
        <authorList>
            <person name="King R."/>
        </authorList>
    </citation>
    <scope>NUCLEOTIDE SEQUENCE</scope>
</reference>
<proteinExistence type="inferred from homology"/>
<keyword evidence="5" id="KW-0732">Signal</keyword>
<dbReference type="Gene3D" id="3.40.50.1820">
    <property type="entry name" value="alpha/beta hydrolase"/>
    <property type="match status" value="1"/>
</dbReference>
<evidence type="ECO:0000259" key="6">
    <source>
        <dbReference type="Pfam" id="PF00151"/>
    </source>
</evidence>
<dbReference type="PRINTS" id="PR00821">
    <property type="entry name" value="TAGLIPASE"/>
</dbReference>
<keyword evidence="8" id="KW-1185">Reference proteome</keyword>
<dbReference type="PANTHER" id="PTHR11610">
    <property type="entry name" value="LIPASE"/>
    <property type="match status" value="1"/>
</dbReference>
<evidence type="ECO:0000256" key="5">
    <source>
        <dbReference type="SAM" id="SignalP"/>
    </source>
</evidence>
<dbReference type="GO" id="GO:0005615">
    <property type="term" value="C:extracellular space"/>
    <property type="evidence" value="ECO:0007669"/>
    <property type="project" value="TreeGrafter"/>
</dbReference>
<organism evidence="7 8">
    <name type="scientific">Phyllotreta striolata</name>
    <name type="common">Striped flea beetle</name>
    <name type="synonym">Crioceris striolata</name>
    <dbReference type="NCBI Taxonomy" id="444603"/>
    <lineage>
        <taxon>Eukaryota</taxon>
        <taxon>Metazoa</taxon>
        <taxon>Ecdysozoa</taxon>
        <taxon>Arthropoda</taxon>
        <taxon>Hexapoda</taxon>
        <taxon>Insecta</taxon>
        <taxon>Pterygota</taxon>
        <taxon>Neoptera</taxon>
        <taxon>Endopterygota</taxon>
        <taxon>Coleoptera</taxon>
        <taxon>Polyphaga</taxon>
        <taxon>Cucujiformia</taxon>
        <taxon>Chrysomeloidea</taxon>
        <taxon>Chrysomelidae</taxon>
        <taxon>Galerucinae</taxon>
        <taxon>Alticini</taxon>
        <taxon>Phyllotreta</taxon>
    </lineage>
</organism>